<keyword evidence="1" id="KW-1133">Transmembrane helix</keyword>
<feature type="transmembrane region" description="Helical" evidence="1">
    <location>
        <begin position="267"/>
        <end position="284"/>
    </location>
</feature>
<feature type="transmembrane region" description="Helical" evidence="1">
    <location>
        <begin position="245"/>
        <end position="261"/>
    </location>
</feature>
<feature type="transmembrane region" description="Helical" evidence="1">
    <location>
        <begin position="101"/>
        <end position="119"/>
    </location>
</feature>
<keyword evidence="1" id="KW-0472">Membrane</keyword>
<evidence type="ECO:0000313" key="3">
    <source>
        <dbReference type="EMBL" id="ANS26417.1"/>
    </source>
</evidence>
<evidence type="ECO:0000259" key="2">
    <source>
        <dbReference type="Pfam" id="PF01757"/>
    </source>
</evidence>
<keyword evidence="3" id="KW-0808">Transferase</keyword>
<accession>A0A1B1K1H4</accession>
<sequence length="368" mass="39987">MATMFRSSLARRKPVTLRQAFDPKLNALNAVRLVMAVGVIFWHSFPLTGHDVGFAPLRQLVADVWVDGFFAVSGFLITSSWVRRPDVRAYVVARLVRILPALYLCLALTAFVVAPVGVWMQGGNGVALLSSFAPVRYVLANAGIWIFERGVGGTPSALPHSGTWNGSLWTLGWEALCYLGVLALGVVGLLTRRWCLPVAFAGAWALLAVTTLASIGGHAENAARFAVMFLAGALIFRFQDSIRYSYPLVIGAFAITAGSMWLPDYRIVGALFWAYAVIGTGVLIKSKRLALRNDVSYGVYIYAFPIQQLLFIGVGALPPLAFALLATLITLPVAALSWFWIEKPALRLKSFAGPRVQRASVERLSTNA</sequence>
<gene>
    <name evidence="3" type="ORF">R1CP_08485</name>
</gene>
<reference evidence="3 4" key="1">
    <citation type="submission" date="2014-07" db="EMBL/GenBank/DDBJ databases">
        <authorList>
            <person name="Zhang J.E."/>
            <person name="Yang H."/>
            <person name="Guo J."/>
            <person name="Deng Z."/>
            <person name="Luo H."/>
            <person name="Luo M."/>
            <person name="Zhao B."/>
        </authorList>
    </citation>
    <scope>NUCLEOTIDE SEQUENCE [LARGE SCALE GENOMIC DNA]</scope>
    <source>
        <strain evidence="3 4">1CP</strain>
    </source>
</reference>
<feature type="transmembrane region" description="Helical" evidence="1">
    <location>
        <begin position="221"/>
        <end position="238"/>
    </location>
</feature>
<dbReference type="PATRIC" id="fig|37919.13.peg.1749"/>
<evidence type="ECO:0000256" key="1">
    <source>
        <dbReference type="SAM" id="Phobius"/>
    </source>
</evidence>
<organism evidence="3 4">
    <name type="scientific">Rhodococcus opacus</name>
    <name type="common">Nocardia opaca</name>
    <dbReference type="NCBI Taxonomy" id="37919"/>
    <lineage>
        <taxon>Bacteria</taxon>
        <taxon>Bacillati</taxon>
        <taxon>Actinomycetota</taxon>
        <taxon>Actinomycetes</taxon>
        <taxon>Mycobacteriales</taxon>
        <taxon>Nocardiaceae</taxon>
        <taxon>Rhodococcus</taxon>
    </lineage>
</organism>
<dbReference type="GO" id="GO:0016747">
    <property type="term" value="F:acyltransferase activity, transferring groups other than amino-acyl groups"/>
    <property type="evidence" value="ECO:0007669"/>
    <property type="project" value="InterPro"/>
</dbReference>
<feature type="transmembrane region" description="Helical" evidence="1">
    <location>
        <begin position="167"/>
        <end position="187"/>
    </location>
</feature>
<dbReference type="EMBL" id="CP009111">
    <property type="protein sequence ID" value="ANS26417.1"/>
    <property type="molecule type" value="Genomic_DNA"/>
</dbReference>
<feature type="transmembrane region" description="Helical" evidence="1">
    <location>
        <begin position="30"/>
        <end position="48"/>
    </location>
</feature>
<keyword evidence="1" id="KW-0812">Transmembrane</keyword>
<feature type="transmembrane region" description="Helical" evidence="1">
    <location>
        <begin position="194"/>
        <end position="215"/>
    </location>
</feature>
<feature type="transmembrane region" description="Helical" evidence="1">
    <location>
        <begin position="296"/>
        <end position="314"/>
    </location>
</feature>
<proteinExistence type="predicted"/>
<dbReference type="AlphaFoldDB" id="A0A1B1K1H4"/>
<dbReference type="InterPro" id="IPR002656">
    <property type="entry name" value="Acyl_transf_3_dom"/>
</dbReference>
<feature type="transmembrane region" description="Helical" evidence="1">
    <location>
        <begin position="320"/>
        <end position="341"/>
    </location>
</feature>
<feature type="domain" description="Acyltransferase 3" evidence="2">
    <location>
        <begin position="26"/>
        <end position="336"/>
    </location>
</feature>
<feature type="transmembrane region" description="Helical" evidence="1">
    <location>
        <begin position="60"/>
        <end position="81"/>
    </location>
</feature>
<dbReference type="Proteomes" id="UP000186108">
    <property type="component" value="Chromosome"/>
</dbReference>
<dbReference type="Pfam" id="PF01757">
    <property type="entry name" value="Acyl_transf_3"/>
    <property type="match status" value="1"/>
</dbReference>
<evidence type="ECO:0000313" key="4">
    <source>
        <dbReference type="Proteomes" id="UP000186108"/>
    </source>
</evidence>
<protein>
    <submittedName>
        <fullName evidence="3">Acetyltransferase AtfA</fullName>
    </submittedName>
</protein>
<name>A0A1B1K1H4_RHOOP</name>